<evidence type="ECO:0000313" key="5">
    <source>
        <dbReference type="Proteomes" id="UP000704176"/>
    </source>
</evidence>
<dbReference type="CDD" id="cd03448">
    <property type="entry name" value="HDE_HSD"/>
    <property type="match status" value="1"/>
</dbReference>
<dbReference type="InterPro" id="IPR054357">
    <property type="entry name" value="MFE-2_N"/>
</dbReference>
<name>A0ABS7VSC7_9HYPH</name>
<comment type="caution">
    <text evidence="4">The sequence shown here is derived from an EMBL/GenBank/DDBJ whole genome shotgun (WGS) entry which is preliminary data.</text>
</comment>
<evidence type="ECO:0000259" key="2">
    <source>
        <dbReference type="Pfam" id="PF01575"/>
    </source>
</evidence>
<gene>
    <name evidence="4" type="ORF">K9B37_19610</name>
</gene>
<feature type="domain" description="MaoC-like" evidence="2">
    <location>
        <begin position="161"/>
        <end position="269"/>
    </location>
</feature>
<dbReference type="PANTHER" id="PTHR13078:SF56">
    <property type="entry name" value="PEROXISOMAL MULTIFUNCTIONAL ENZYME TYPE 2"/>
    <property type="match status" value="1"/>
</dbReference>
<accession>A0ABS7VSC7</accession>
<sequence>MSINLDRLSKWTFENQIHSYNVRDTILYALGIGCGEGADDLPFVYEKKLTALPSMATVLGDPGFWLKDPCLEADWRKVVHGEQSVNFHAPLPAAGTVLAHNAVDDVINKGPEKGVYIYCSRMLFDHSSGSLLATLKSTLILRGNVGTSRSDHPTTRPRNLPDRQPDISCLNKTLPQAALIYRLSGDLNPLHIDPATATKAGFPRPILHGLCTFGIAVRVLLKACCENEPARLRSISARFTAPVFPGETIQTDIWHEGKQVHFRCLVKERGAVVLSPGTASVHA</sequence>
<protein>
    <submittedName>
        <fullName evidence="4">3-alpha,7-alpha, 12-alpha-trihydroxy-5-beta-cholest-24-enoyl-CoA hydratase</fullName>
    </submittedName>
</protein>
<dbReference type="Gene3D" id="3.10.129.10">
    <property type="entry name" value="Hotdog Thioesterase"/>
    <property type="match status" value="1"/>
</dbReference>
<dbReference type="RefSeq" id="WP_224315217.1">
    <property type="nucleotide sequence ID" value="NZ_JAIRBM010000018.1"/>
</dbReference>
<dbReference type="PANTHER" id="PTHR13078">
    <property type="entry name" value="PEROXISOMAL MULTIFUNCTIONAL ENZYME TYPE 2-RELATED"/>
    <property type="match status" value="1"/>
</dbReference>
<dbReference type="SUPFAM" id="SSF54637">
    <property type="entry name" value="Thioesterase/thiol ester dehydrase-isomerase"/>
    <property type="match status" value="2"/>
</dbReference>
<evidence type="ECO:0000256" key="1">
    <source>
        <dbReference type="SAM" id="MobiDB-lite"/>
    </source>
</evidence>
<keyword evidence="5" id="KW-1185">Reference proteome</keyword>
<organism evidence="4 5">
    <name type="scientific">Microvirga puerhi</name>
    <dbReference type="NCBI Taxonomy" id="2876078"/>
    <lineage>
        <taxon>Bacteria</taxon>
        <taxon>Pseudomonadati</taxon>
        <taxon>Pseudomonadota</taxon>
        <taxon>Alphaproteobacteria</taxon>
        <taxon>Hyphomicrobiales</taxon>
        <taxon>Methylobacteriaceae</taxon>
        <taxon>Microvirga</taxon>
    </lineage>
</organism>
<feature type="region of interest" description="Disordered" evidence="1">
    <location>
        <begin position="146"/>
        <end position="166"/>
    </location>
</feature>
<reference evidence="4 5" key="1">
    <citation type="submission" date="2021-09" db="EMBL/GenBank/DDBJ databases">
        <title>The complete genome sequence of a new microorganism.</title>
        <authorList>
            <person name="Zi Z."/>
        </authorList>
    </citation>
    <scope>NUCLEOTIDE SEQUENCE [LARGE SCALE GENOMIC DNA]</scope>
    <source>
        <strain evidence="4 5">WGZ8</strain>
    </source>
</reference>
<dbReference type="InterPro" id="IPR029069">
    <property type="entry name" value="HotDog_dom_sf"/>
</dbReference>
<dbReference type="Proteomes" id="UP000704176">
    <property type="component" value="Unassembled WGS sequence"/>
</dbReference>
<dbReference type="Pfam" id="PF22622">
    <property type="entry name" value="MFE-2_hydrat-2_N"/>
    <property type="match status" value="1"/>
</dbReference>
<dbReference type="EMBL" id="JAIRBM010000018">
    <property type="protein sequence ID" value="MBZ6078468.1"/>
    <property type="molecule type" value="Genomic_DNA"/>
</dbReference>
<feature type="domain" description="Peroxisomal multifunctional enzyme type 2-like N-terminal" evidence="3">
    <location>
        <begin position="19"/>
        <end position="143"/>
    </location>
</feature>
<feature type="compositionally biased region" description="Basic and acidic residues" evidence="1">
    <location>
        <begin position="149"/>
        <end position="165"/>
    </location>
</feature>
<dbReference type="Pfam" id="PF01575">
    <property type="entry name" value="MaoC_dehydratas"/>
    <property type="match status" value="1"/>
</dbReference>
<proteinExistence type="predicted"/>
<evidence type="ECO:0000313" key="4">
    <source>
        <dbReference type="EMBL" id="MBZ6078468.1"/>
    </source>
</evidence>
<evidence type="ECO:0000259" key="3">
    <source>
        <dbReference type="Pfam" id="PF22622"/>
    </source>
</evidence>
<dbReference type="InterPro" id="IPR002539">
    <property type="entry name" value="MaoC-like_dom"/>
</dbReference>